<comment type="caution">
    <text evidence="4">The sequence shown here is derived from an EMBL/GenBank/DDBJ whole genome shotgun (WGS) entry which is preliminary data.</text>
</comment>
<sequence length="268" mass="29521">MKGGAMCELGKPHPPTNWPGYLSMLIQDQERNAAQQTLRLYITATGPYGQFKPYSSITACLRGCPFQEAFLGLPNKNHWQLFPQGLMPDGPAPMEAPYAEEGPGPGIFRAEPGDQLRRLEAQQQPSSRAGRWRTGRRGCAVLGALGLLAGASLGSWLLARSGLPCPHRPSIQPQVGCGFDAVVSVSFRINTEDFFLEVQVRARPGWLLVCHEGWSSALGVRICRSLGHLRLTHDKAVNLSDIRLNSSREFAQLSPRLEGLLEEVWQPR</sequence>
<keyword evidence="4" id="KW-0472">Membrane</keyword>
<dbReference type="InterPro" id="IPR001190">
    <property type="entry name" value="SRCR"/>
</dbReference>
<dbReference type="PROSITE" id="PS50287">
    <property type="entry name" value="SRCR_2"/>
    <property type="match status" value="1"/>
</dbReference>
<dbReference type="EMBL" id="JWIN03000033">
    <property type="protein sequence ID" value="KAB1254772.1"/>
    <property type="molecule type" value="Genomic_DNA"/>
</dbReference>
<feature type="domain" description="SRCR" evidence="3">
    <location>
        <begin position="196"/>
        <end position="227"/>
    </location>
</feature>
<dbReference type="AlphaFoldDB" id="A0A5N4C794"/>
<keyword evidence="5" id="KW-1185">Reference proteome</keyword>
<evidence type="ECO:0000313" key="4">
    <source>
        <dbReference type="EMBL" id="KAB1254772.1"/>
    </source>
</evidence>
<dbReference type="GO" id="GO:0006508">
    <property type="term" value="P:proteolysis"/>
    <property type="evidence" value="ECO:0007669"/>
    <property type="project" value="UniProtKB-KW"/>
</dbReference>
<accession>A0A5N4C794</accession>
<evidence type="ECO:0000256" key="1">
    <source>
        <dbReference type="ARBA" id="ARBA00023157"/>
    </source>
</evidence>
<dbReference type="GO" id="GO:0016020">
    <property type="term" value="C:membrane"/>
    <property type="evidence" value="ECO:0007669"/>
    <property type="project" value="InterPro"/>
</dbReference>
<dbReference type="InterPro" id="IPR036772">
    <property type="entry name" value="SRCR-like_dom_sf"/>
</dbReference>
<keyword evidence="1" id="KW-1015">Disulfide bond</keyword>
<keyword evidence="4" id="KW-0378">Hydrolase</keyword>
<proteinExistence type="predicted"/>
<dbReference type="Pfam" id="PF15494">
    <property type="entry name" value="SRCR_2"/>
    <property type="match status" value="1"/>
</dbReference>
<name>A0A5N4C794_CAMDR</name>
<comment type="caution">
    <text evidence="2">Lacks conserved residue(s) required for the propagation of feature annotation.</text>
</comment>
<keyword evidence="4" id="KW-0812">Transmembrane</keyword>
<dbReference type="GO" id="GO:0008233">
    <property type="term" value="F:peptidase activity"/>
    <property type="evidence" value="ECO:0007669"/>
    <property type="project" value="UniProtKB-KW"/>
</dbReference>
<gene>
    <name evidence="4" type="ORF">Cadr_000028963</name>
</gene>
<protein>
    <submittedName>
        <fullName evidence="4">Transmembrane protease serine 5</fullName>
    </submittedName>
</protein>
<reference evidence="4 5" key="1">
    <citation type="journal article" date="2019" name="Mol. Ecol. Resour.">
        <title>Improving Illumina assemblies with Hi-C and long reads: an example with the North African dromedary.</title>
        <authorList>
            <person name="Elbers J.P."/>
            <person name="Rogers M.F."/>
            <person name="Perelman P.L."/>
            <person name="Proskuryakova A.A."/>
            <person name="Serdyukova N.A."/>
            <person name="Johnson W.E."/>
            <person name="Horin P."/>
            <person name="Corander J."/>
            <person name="Murphy D."/>
            <person name="Burger P.A."/>
        </authorList>
    </citation>
    <scope>NUCLEOTIDE SEQUENCE [LARGE SCALE GENOMIC DNA]</scope>
    <source>
        <strain evidence="4">Drom800</strain>
        <tissue evidence="4">Blood</tissue>
    </source>
</reference>
<dbReference type="SUPFAM" id="SSF56487">
    <property type="entry name" value="SRCR-like"/>
    <property type="match status" value="1"/>
</dbReference>
<dbReference type="Proteomes" id="UP000299084">
    <property type="component" value="Unassembled WGS sequence"/>
</dbReference>
<evidence type="ECO:0000313" key="5">
    <source>
        <dbReference type="Proteomes" id="UP000299084"/>
    </source>
</evidence>
<evidence type="ECO:0000256" key="2">
    <source>
        <dbReference type="PROSITE-ProRule" id="PRU00196"/>
    </source>
</evidence>
<organism evidence="4 5">
    <name type="scientific">Camelus dromedarius</name>
    <name type="common">Dromedary</name>
    <name type="synonym">Arabian camel</name>
    <dbReference type="NCBI Taxonomy" id="9838"/>
    <lineage>
        <taxon>Eukaryota</taxon>
        <taxon>Metazoa</taxon>
        <taxon>Chordata</taxon>
        <taxon>Craniata</taxon>
        <taxon>Vertebrata</taxon>
        <taxon>Euteleostomi</taxon>
        <taxon>Mammalia</taxon>
        <taxon>Eutheria</taxon>
        <taxon>Laurasiatheria</taxon>
        <taxon>Artiodactyla</taxon>
        <taxon>Tylopoda</taxon>
        <taxon>Camelidae</taxon>
        <taxon>Camelus</taxon>
    </lineage>
</organism>
<keyword evidence="4" id="KW-0645">Protease</keyword>
<evidence type="ECO:0000259" key="3">
    <source>
        <dbReference type="PROSITE" id="PS50287"/>
    </source>
</evidence>
<dbReference type="PROSITE" id="PS00420">
    <property type="entry name" value="SRCR_1"/>
    <property type="match status" value="1"/>
</dbReference>